<gene>
    <name evidence="1" type="ORF">PGT21_004669</name>
</gene>
<accession>A0A5B0QI06</accession>
<dbReference type="AlphaFoldDB" id="A0A5B0QI06"/>
<sequence length="73" mass="8691">MSNLEQLLLPVLEQQQQLLISERYRQSNDQAMRHTLESFFAQDDANQRRDNEEALFLFWALAHLGTPGQYRRL</sequence>
<name>A0A5B0QI06_PUCGR</name>
<evidence type="ECO:0000313" key="2">
    <source>
        <dbReference type="Proteomes" id="UP000324748"/>
    </source>
</evidence>
<protein>
    <submittedName>
        <fullName evidence="1">Uncharacterized protein</fullName>
    </submittedName>
</protein>
<dbReference type="EMBL" id="VSWC01000015">
    <property type="protein sequence ID" value="KAA1112643.1"/>
    <property type="molecule type" value="Genomic_DNA"/>
</dbReference>
<keyword evidence="2" id="KW-1185">Reference proteome</keyword>
<dbReference type="Proteomes" id="UP000324748">
    <property type="component" value="Unassembled WGS sequence"/>
</dbReference>
<comment type="caution">
    <text evidence="1">The sequence shown here is derived from an EMBL/GenBank/DDBJ whole genome shotgun (WGS) entry which is preliminary data.</text>
</comment>
<reference evidence="1 2" key="1">
    <citation type="submission" date="2019-05" db="EMBL/GenBank/DDBJ databases">
        <title>Emergence of the Ug99 lineage of the wheat stem rust pathogen through somatic hybridization.</title>
        <authorList>
            <person name="Li F."/>
            <person name="Upadhyaya N.M."/>
            <person name="Sperschneider J."/>
            <person name="Matny O."/>
            <person name="Nguyen-Phuc H."/>
            <person name="Mago R."/>
            <person name="Raley C."/>
            <person name="Miller M.E."/>
            <person name="Silverstein K.A.T."/>
            <person name="Henningsen E."/>
            <person name="Hirsch C.D."/>
            <person name="Visser B."/>
            <person name="Pretorius Z.A."/>
            <person name="Steffenson B.J."/>
            <person name="Schwessinger B."/>
            <person name="Dodds P.N."/>
            <person name="Figueroa M."/>
        </authorList>
    </citation>
    <scope>NUCLEOTIDE SEQUENCE [LARGE SCALE GENOMIC DNA]</scope>
    <source>
        <strain evidence="1">21-0</strain>
    </source>
</reference>
<evidence type="ECO:0000313" key="1">
    <source>
        <dbReference type="EMBL" id="KAA1112643.1"/>
    </source>
</evidence>
<proteinExistence type="predicted"/>
<organism evidence="1 2">
    <name type="scientific">Puccinia graminis f. sp. tritici</name>
    <dbReference type="NCBI Taxonomy" id="56615"/>
    <lineage>
        <taxon>Eukaryota</taxon>
        <taxon>Fungi</taxon>
        <taxon>Dikarya</taxon>
        <taxon>Basidiomycota</taxon>
        <taxon>Pucciniomycotina</taxon>
        <taxon>Pucciniomycetes</taxon>
        <taxon>Pucciniales</taxon>
        <taxon>Pucciniaceae</taxon>
        <taxon>Puccinia</taxon>
    </lineage>
</organism>